<reference evidence="1" key="1">
    <citation type="submission" date="2022-06" db="EMBL/GenBank/DDBJ databases">
        <title>Phylogenomic reconstructions and comparative analyses of Kickxellomycotina fungi.</title>
        <authorList>
            <person name="Reynolds N.K."/>
            <person name="Stajich J.E."/>
            <person name="Barry K."/>
            <person name="Grigoriev I.V."/>
            <person name="Crous P."/>
            <person name="Smith M.E."/>
        </authorList>
    </citation>
    <scope>NUCLEOTIDE SEQUENCE</scope>
    <source>
        <strain evidence="1">RSA 2271</strain>
    </source>
</reference>
<evidence type="ECO:0000313" key="1">
    <source>
        <dbReference type="EMBL" id="KAJ1674519.1"/>
    </source>
</evidence>
<keyword evidence="2" id="KW-1185">Reference proteome</keyword>
<feature type="non-terminal residue" evidence="1">
    <location>
        <position position="1"/>
    </location>
</feature>
<dbReference type="EC" id="2.7.11.1" evidence="1"/>
<accession>A0ACC1HDA1</accession>
<dbReference type="Proteomes" id="UP001145114">
    <property type="component" value="Unassembled WGS sequence"/>
</dbReference>
<evidence type="ECO:0000313" key="2">
    <source>
        <dbReference type="Proteomes" id="UP001145114"/>
    </source>
</evidence>
<name>A0ACC1HDA1_9FUNG</name>
<keyword evidence="1" id="KW-0418">Kinase</keyword>
<gene>
    <name evidence="1" type="primary">CDC42BPA</name>
    <name evidence="1" type="ORF">EV182_003116</name>
</gene>
<keyword evidence="1" id="KW-0808">Transferase</keyword>
<comment type="caution">
    <text evidence="1">The sequence shown here is derived from an EMBL/GenBank/DDBJ whole genome shotgun (WGS) entry which is preliminary data.</text>
</comment>
<proteinExistence type="predicted"/>
<feature type="non-terminal residue" evidence="1">
    <location>
        <position position="860"/>
    </location>
</feature>
<protein>
    <submittedName>
        <fullName evidence="1">Serine/threonine-protein kinase MRCK alpha</fullName>
        <ecNumber evidence="1">2.7.11.1</ecNumber>
    </submittedName>
</protein>
<organism evidence="1 2">
    <name type="scientific">Spiromyces aspiralis</name>
    <dbReference type="NCBI Taxonomy" id="68401"/>
    <lineage>
        <taxon>Eukaryota</taxon>
        <taxon>Fungi</taxon>
        <taxon>Fungi incertae sedis</taxon>
        <taxon>Zoopagomycota</taxon>
        <taxon>Kickxellomycotina</taxon>
        <taxon>Kickxellomycetes</taxon>
        <taxon>Kickxellales</taxon>
        <taxon>Kickxellaceae</taxon>
        <taxon>Spiromyces</taxon>
    </lineage>
</organism>
<sequence length="860" mass="95611">LFAAALRQAVNDRWTIANIADRIHHTCGLDTPILERSRQLRIGKSDYEVICNLARGQFGIVDIVRDRHTQNVYAMKTLNKASLLRQRNQTAFLEERDVLISGQDSPWFPNLHSAFQDKDNLYLVMEYVPGGDLFSMLDRSENAVLDEDTTRHYVAEIVLAIEQLHKLGYAHRDIKPQNLLIDAQGHIKLADFGSCVQIKYIGSSDIVGASIPVGTCDYIAPEVLQAQEGRTGKRYGAECDWWSLGVVMYEMLYGDPPFYSDSVPETYARVMAFSHHLKFDDSVPISEDAKDLIRRQELLVHKDKRLGKRGAAEIKSHSFFKGINWASLRSQTPPFVPEIVSPDDTSYFSVNDEDDYESPPLQALLNRATHSREFQGNNLPFIGYTYHSDCLDASSDLPLTPVTASPSRPGSLVGGGRCVPAPKGPRTDPTMLKALKGQLKAAEEKLQRAEEEYRLTEMAWREERESLIAQLSAKAEATDTIVQTLEPEAAAKSELVDRPETAECAVQTDEREEVGEPAIPPDGQACGAPDDSPDVADGQAEPETPFKVIEQRLVCALQEHLAQHQSVLNDVITKGSQINEAVIAKLTSSLNSKMVAHQRDLERLEASFKSLARSGSNTSLSSVASHKRRSSKRTPIMHDRPELDTKQNNITALLVEDPNGAPAAANNYQSPAKAELQSPTSPVDHLSSGSPSVAERRTSGVLKAERRTSNGVTSIDRRISNVFDGDHKLVEISSRCARLGDAFDRCLYEVGALHDRQAEVAEVCNKILELMDMQRHRQQRGPDAAPFQNVGSADDEDGESDKPNVDGKESPQALELDLVAELRAQLEKEEKQRQKADDRVTELLEWISRESKSREMMETM</sequence>
<dbReference type="EMBL" id="JAMZIH010005902">
    <property type="protein sequence ID" value="KAJ1674519.1"/>
    <property type="molecule type" value="Genomic_DNA"/>
</dbReference>